<dbReference type="EMBL" id="UPXX01000029">
    <property type="protein sequence ID" value="VBB44927.1"/>
    <property type="molecule type" value="Genomic_DNA"/>
</dbReference>
<protein>
    <submittedName>
        <fullName evidence="1">Uncharacterized protein</fullName>
    </submittedName>
</protein>
<sequence>MRYSNLHNLIQNLTGPPCLQIKLVTTLPNKIDGVKGRHIIPELIKIRPTKTNLFPYGNAVKNRERLTQKPADKIPITIIVLQKIRIPLHLQARPPRQILLSNPTINLLRYVHLLSCTNHFLRTPPLRPVLMEGAPKGRTSTHNEKEKLLFFQVSKKHIAFTKVQNFF</sequence>
<organism evidence="1">
    <name type="scientific">Uncultured Desulfatiglans sp</name>
    <dbReference type="NCBI Taxonomy" id="1748965"/>
    <lineage>
        <taxon>Bacteria</taxon>
        <taxon>Pseudomonadati</taxon>
        <taxon>Thermodesulfobacteriota</taxon>
        <taxon>Desulfobacteria</taxon>
        <taxon>Desulfatiglandales</taxon>
        <taxon>Desulfatiglandaceae</taxon>
        <taxon>Desulfatiglans</taxon>
        <taxon>environmental samples</taxon>
    </lineage>
</organism>
<gene>
    <name evidence="1" type="ORF">TRIP_B350098</name>
</gene>
<proteinExistence type="predicted"/>
<dbReference type="AlphaFoldDB" id="A0A653AA42"/>
<name>A0A653AA42_UNCDX</name>
<evidence type="ECO:0000313" key="1">
    <source>
        <dbReference type="EMBL" id="VBB44927.1"/>
    </source>
</evidence>
<reference evidence="1" key="1">
    <citation type="submission" date="2018-07" db="EMBL/GenBank/DDBJ databases">
        <authorList>
            <consortium name="Genoscope - CEA"/>
            <person name="William W."/>
        </authorList>
    </citation>
    <scope>NUCLEOTIDE SEQUENCE</scope>
    <source>
        <strain evidence="1">IK1</strain>
    </source>
</reference>
<accession>A0A653AA42</accession>